<gene>
    <name evidence="3" type="ORF">LAKADJCE_00770</name>
</gene>
<dbReference type="InterPro" id="IPR001667">
    <property type="entry name" value="DDH_dom"/>
</dbReference>
<evidence type="ECO:0000259" key="2">
    <source>
        <dbReference type="Pfam" id="PF02272"/>
    </source>
</evidence>
<dbReference type="Gene3D" id="3.90.1640.10">
    <property type="entry name" value="inorganic pyrophosphatase (n-terminal core)"/>
    <property type="match status" value="1"/>
</dbReference>
<reference evidence="3" key="1">
    <citation type="submission" date="2020-10" db="EMBL/GenBank/DDBJ databases">
        <authorList>
            <person name="Hahn C.J."/>
            <person name="Laso-Perez R."/>
            <person name="Vulcano F."/>
            <person name="Vaziourakis K.-M."/>
            <person name="Stokke R."/>
            <person name="Steen I.H."/>
            <person name="Teske A."/>
            <person name="Boetius A."/>
            <person name="Liebeke M."/>
            <person name="Amann R."/>
            <person name="Knittel K."/>
        </authorList>
    </citation>
    <scope>NUCLEOTIDE SEQUENCE</scope>
    <source>
        <strain evidence="3">Gfbio:e3339647-f889-4370-9287-4fb5cb688e4c:AG392J18_GoMArc1</strain>
    </source>
</reference>
<dbReference type="EMBL" id="CAJHIR010000052">
    <property type="protein sequence ID" value="CAD6494456.1"/>
    <property type="molecule type" value="Genomic_DNA"/>
</dbReference>
<proteinExistence type="predicted"/>
<protein>
    <submittedName>
        <fullName evidence="3">DHH family protein</fullName>
    </submittedName>
</protein>
<dbReference type="PANTHER" id="PTHR47618">
    <property type="entry name" value="BIFUNCTIONAL OLIGORIBONUCLEASE AND PAP PHOSPHATASE NRNA"/>
    <property type="match status" value="1"/>
</dbReference>
<dbReference type="Pfam" id="PF01368">
    <property type="entry name" value="DHH"/>
    <property type="match status" value="1"/>
</dbReference>
<dbReference type="AlphaFoldDB" id="A0A811TAG9"/>
<comment type="caution">
    <text evidence="3">The sequence shown here is derived from an EMBL/GenBank/DDBJ whole genome shotgun (WGS) entry which is preliminary data.</text>
</comment>
<dbReference type="InterPro" id="IPR038763">
    <property type="entry name" value="DHH_sf"/>
</dbReference>
<dbReference type="SUPFAM" id="SSF64182">
    <property type="entry name" value="DHH phosphoesterases"/>
    <property type="match status" value="1"/>
</dbReference>
<dbReference type="GO" id="GO:0003676">
    <property type="term" value="F:nucleic acid binding"/>
    <property type="evidence" value="ECO:0007669"/>
    <property type="project" value="InterPro"/>
</dbReference>
<evidence type="ECO:0000313" key="3">
    <source>
        <dbReference type="EMBL" id="CAD6494456.1"/>
    </source>
</evidence>
<feature type="domain" description="DHHA1" evidence="2">
    <location>
        <begin position="229"/>
        <end position="303"/>
    </location>
</feature>
<dbReference type="Proteomes" id="UP000612009">
    <property type="component" value="Unassembled WGS sequence"/>
</dbReference>
<dbReference type="Pfam" id="PF02272">
    <property type="entry name" value="DHHA1"/>
    <property type="match status" value="1"/>
</dbReference>
<sequence length="319" mass="34869">MDNSVSRNEFYSLLTEFKNPLFLCHRNADPDAIGSAYSLKEVFGGSIGVIDSVDRISSTLINRLDMKVLYNPDISTYDITVVVDTSTGVQLNNIKLEKYCIIDHHTTNTMLEGAEFHLIEHRTSTAEIVYTMLHETGHSFSTEMGIALITGIITDTGHFKHATADSLYTTASLLEESRVSYGEVLELLSSTPHDISMRIAMLKAAMRTKIERANDWIIATSYVSSFNGTAASTLVNIGADVSFVATPIGEMVRISSRARRTAIERGVTLGKILEEIGKTHGGTGGGHNGAAGLEVIGDKDQILSECVKRVKKILLKRNL</sequence>
<dbReference type="InterPro" id="IPR051319">
    <property type="entry name" value="Oligoribo/pAp-PDE_c-di-AMP_PDE"/>
</dbReference>
<dbReference type="InterPro" id="IPR003156">
    <property type="entry name" value="DHHA1_dom"/>
</dbReference>
<evidence type="ECO:0000259" key="1">
    <source>
        <dbReference type="Pfam" id="PF01368"/>
    </source>
</evidence>
<name>A0A811TAG9_9EURY</name>
<organism evidence="3 4">
    <name type="scientific">Candidatus Argoarchaeum ethanivorans</name>
    <dbReference type="NCBI Taxonomy" id="2608793"/>
    <lineage>
        <taxon>Archaea</taxon>
        <taxon>Methanobacteriati</taxon>
        <taxon>Methanobacteriota</taxon>
        <taxon>Stenosarchaea group</taxon>
        <taxon>Methanomicrobia</taxon>
        <taxon>Methanosarcinales</taxon>
        <taxon>Methanosarcinales incertae sedis</taxon>
        <taxon>GOM Arc I cluster</taxon>
        <taxon>Candidatus Argoarchaeum</taxon>
    </lineage>
</organism>
<dbReference type="PANTHER" id="PTHR47618:SF1">
    <property type="entry name" value="BIFUNCTIONAL OLIGORIBONUCLEASE AND PAP PHOSPHATASE NRNA"/>
    <property type="match status" value="1"/>
</dbReference>
<accession>A0A811TAG9</accession>
<feature type="domain" description="DDH" evidence="1">
    <location>
        <begin position="23"/>
        <end position="152"/>
    </location>
</feature>
<evidence type="ECO:0000313" key="4">
    <source>
        <dbReference type="Proteomes" id="UP000612009"/>
    </source>
</evidence>